<evidence type="ECO:0000256" key="7">
    <source>
        <dbReference type="SAM" id="Phobius"/>
    </source>
</evidence>
<dbReference type="OrthoDB" id="1470350at2759"/>
<reference evidence="8" key="1">
    <citation type="journal article" date="2020" name="Stud. Mycol.">
        <title>101 Dothideomycetes genomes: a test case for predicting lifestyles and emergence of pathogens.</title>
        <authorList>
            <person name="Haridas S."/>
            <person name="Albert R."/>
            <person name="Binder M."/>
            <person name="Bloem J."/>
            <person name="Labutti K."/>
            <person name="Salamov A."/>
            <person name="Andreopoulos B."/>
            <person name="Baker S."/>
            <person name="Barry K."/>
            <person name="Bills G."/>
            <person name="Bluhm B."/>
            <person name="Cannon C."/>
            <person name="Castanera R."/>
            <person name="Culley D."/>
            <person name="Daum C."/>
            <person name="Ezra D."/>
            <person name="Gonzalez J."/>
            <person name="Henrissat B."/>
            <person name="Kuo A."/>
            <person name="Liang C."/>
            <person name="Lipzen A."/>
            <person name="Lutzoni F."/>
            <person name="Magnuson J."/>
            <person name="Mondo S."/>
            <person name="Nolan M."/>
            <person name="Ohm R."/>
            <person name="Pangilinan J."/>
            <person name="Park H.-J."/>
            <person name="Ramirez L."/>
            <person name="Alfaro M."/>
            <person name="Sun H."/>
            <person name="Tritt A."/>
            <person name="Yoshinaga Y."/>
            <person name="Zwiers L.-H."/>
            <person name="Turgeon B."/>
            <person name="Goodwin S."/>
            <person name="Spatafora J."/>
            <person name="Crous P."/>
            <person name="Grigoriev I."/>
        </authorList>
    </citation>
    <scope>NUCLEOTIDE SEQUENCE</scope>
    <source>
        <strain evidence="8">CBS 119925</strain>
    </source>
</reference>
<comment type="similarity">
    <text evidence="2 6">Belongs to the cytochrome P450 family.</text>
</comment>
<keyword evidence="3 5" id="KW-0479">Metal-binding</keyword>
<keyword evidence="7" id="KW-0812">Transmembrane</keyword>
<keyword evidence="7" id="KW-1133">Transmembrane helix</keyword>
<feature type="binding site" description="axial binding residue" evidence="5">
    <location>
        <position position="457"/>
    </location>
    <ligand>
        <name>heme</name>
        <dbReference type="ChEBI" id="CHEBI:30413"/>
    </ligand>
    <ligandPart>
        <name>Fe</name>
        <dbReference type="ChEBI" id="CHEBI:18248"/>
    </ligandPart>
</feature>
<feature type="transmembrane region" description="Helical" evidence="7">
    <location>
        <begin position="20"/>
        <end position="41"/>
    </location>
</feature>
<keyword evidence="5 6" id="KW-0349">Heme</keyword>
<dbReference type="GO" id="GO:0005506">
    <property type="term" value="F:iron ion binding"/>
    <property type="evidence" value="ECO:0007669"/>
    <property type="project" value="InterPro"/>
</dbReference>
<dbReference type="GO" id="GO:0004497">
    <property type="term" value="F:monooxygenase activity"/>
    <property type="evidence" value="ECO:0007669"/>
    <property type="project" value="UniProtKB-KW"/>
</dbReference>
<sequence length="528" mass="59187">MAELVESATKRAFSVLHQHVTVSPVLYCSTGFVIAISLLLYKATYGNVDAREPPTIKPRLPVIGHLLGLLRYRTMYFKMIHDKHPQLNVATLPYPGGKAYAAFSPELQRGILRNRNFTTGHKIALTKMFGLENHVVNAIMGQDGVHQDITERILSAQSAALTGEPLKAMQAAALEIIASRLNCIHGNDEQDISNLYLWVRELFGTATSKVLFGPRSPYNDSDLIDAQWTFEGDMQGFIMGILPSIINRQAYKARALLQSALGKWYRAGHDQEKEPSEYIKCRASLLRKQGIEPEEFAKLEIGTMAGATNNTIPSCFWVLVTIFLRPLLVDELRAQALDMLGDHSENRKGVVEIHIGQIDEKCPLLVSCWKEAIRLNSHPISSRSVIRDTMIRDPDTGNEYLFKKGRVIMLPATVLHRMISVWGDDADEFNARRFMSQANEAEKRGAYMPFGAGKHMCPGRHFAFAEHLGFMTALLLGYEIEGLKKENVRPDIIRLGEAISKPALGGQGGHVVLRRRKGWEDVQWKFVV</sequence>
<dbReference type="AlphaFoldDB" id="A0A6A6V4T1"/>
<comment type="cofactor">
    <cofactor evidence="1 5">
        <name>heme</name>
        <dbReference type="ChEBI" id="CHEBI:30413"/>
    </cofactor>
</comment>
<keyword evidence="4 5" id="KW-0408">Iron</keyword>
<dbReference type="PANTHER" id="PTHR47582">
    <property type="entry name" value="P450, PUTATIVE (EUROFUNG)-RELATED"/>
    <property type="match status" value="1"/>
</dbReference>
<dbReference type="Pfam" id="PF00067">
    <property type="entry name" value="p450"/>
    <property type="match status" value="1"/>
</dbReference>
<dbReference type="GO" id="GO:0016705">
    <property type="term" value="F:oxidoreductase activity, acting on paired donors, with incorporation or reduction of molecular oxygen"/>
    <property type="evidence" value="ECO:0007669"/>
    <property type="project" value="InterPro"/>
</dbReference>
<gene>
    <name evidence="8" type="ORF">M011DRAFT_130835</name>
</gene>
<evidence type="ECO:0000313" key="9">
    <source>
        <dbReference type="Proteomes" id="UP000799440"/>
    </source>
</evidence>
<name>A0A6A6V4T1_9PLEO</name>
<dbReference type="PRINTS" id="PR00465">
    <property type="entry name" value="EP450IV"/>
</dbReference>
<evidence type="ECO:0000256" key="1">
    <source>
        <dbReference type="ARBA" id="ARBA00001971"/>
    </source>
</evidence>
<evidence type="ECO:0000256" key="4">
    <source>
        <dbReference type="ARBA" id="ARBA00023004"/>
    </source>
</evidence>
<dbReference type="Gene3D" id="1.10.630.10">
    <property type="entry name" value="Cytochrome P450"/>
    <property type="match status" value="1"/>
</dbReference>
<dbReference type="PANTHER" id="PTHR47582:SF1">
    <property type="entry name" value="P450, PUTATIVE (EUROFUNG)-RELATED"/>
    <property type="match status" value="1"/>
</dbReference>
<dbReference type="InterPro" id="IPR053007">
    <property type="entry name" value="CYP450_monoxygenase_sec-met"/>
</dbReference>
<dbReference type="EMBL" id="MU006581">
    <property type="protein sequence ID" value="KAF2745642.1"/>
    <property type="molecule type" value="Genomic_DNA"/>
</dbReference>
<keyword evidence="7" id="KW-0472">Membrane</keyword>
<keyword evidence="6" id="KW-0503">Monooxygenase</keyword>
<dbReference type="CDD" id="cd11040">
    <property type="entry name" value="CYP7_CYP8-like"/>
    <property type="match status" value="1"/>
</dbReference>
<evidence type="ECO:0000256" key="6">
    <source>
        <dbReference type="RuleBase" id="RU000461"/>
    </source>
</evidence>
<dbReference type="Proteomes" id="UP000799440">
    <property type="component" value="Unassembled WGS sequence"/>
</dbReference>
<keyword evidence="9" id="KW-1185">Reference proteome</keyword>
<dbReference type="PROSITE" id="PS00086">
    <property type="entry name" value="CYTOCHROME_P450"/>
    <property type="match status" value="1"/>
</dbReference>
<dbReference type="InterPro" id="IPR001128">
    <property type="entry name" value="Cyt_P450"/>
</dbReference>
<protein>
    <submittedName>
        <fullName evidence="8">Cytochrome P450</fullName>
    </submittedName>
</protein>
<keyword evidence="6" id="KW-0560">Oxidoreductase</keyword>
<accession>A0A6A6V4T1</accession>
<dbReference type="SUPFAM" id="SSF48264">
    <property type="entry name" value="Cytochrome P450"/>
    <property type="match status" value="1"/>
</dbReference>
<organism evidence="8 9">
    <name type="scientific">Sporormia fimetaria CBS 119925</name>
    <dbReference type="NCBI Taxonomy" id="1340428"/>
    <lineage>
        <taxon>Eukaryota</taxon>
        <taxon>Fungi</taxon>
        <taxon>Dikarya</taxon>
        <taxon>Ascomycota</taxon>
        <taxon>Pezizomycotina</taxon>
        <taxon>Dothideomycetes</taxon>
        <taxon>Pleosporomycetidae</taxon>
        <taxon>Pleosporales</taxon>
        <taxon>Sporormiaceae</taxon>
        <taxon>Sporormia</taxon>
    </lineage>
</organism>
<dbReference type="GO" id="GO:0020037">
    <property type="term" value="F:heme binding"/>
    <property type="evidence" value="ECO:0007669"/>
    <property type="project" value="InterPro"/>
</dbReference>
<evidence type="ECO:0000256" key="5">
    <source>
        <dbReference type="PIRSR" id="PIRSR602403-1"/>
    </source>
</evidence>
<dbReference type="InterPro" id="IPR036396">
    <property type="entry name" value="Cyt_P450_sf"/>
</dbReference>
<proteinExistence type="inferred from homology"/>
<evidence type="ECO:0000256" key="2">
    <source>
        <dbReference type="ARBA" id="ARBA00010617"/>
    </source>
</evidence>
<dbReference type="InterPro" id="IPR002403">
    <property type="entry name" value="Cyt_P450_E_grp-IV"/>
</dbReference>
<evidence type="ECO:0000313" key="8">
    <source>
        <dbReference type="EMBL" id="KAF2745642.1"/>
    </source>
</evidence>
<dbReference type="InterPro" id="IPR017972">
    <property type="entry name" value="Cyt_P450_CS"/>
</dbReference>
<evidence type="ECO:0000256" key="3">
    <source>
        <dbReference type="ARBA" id="ARBA00022723"/>
    </source>
</evidence>